<dbReference type="Proteomes" id="UP000267035">
    <property type="component" value="Unassembled WGS sequence"/>
</dbReference>
<name>A0A3M6Q2L6_9BURK</name>
<dbReference type="SUPFAM" id="SSF55781">
    <property type="entry name" value="GAF domain-like"/>
    <property type="match status" value="1"/>
</dbReference>
<dbReference type="SMART" id="SM00346">
    <property type="entry name" value="HTH_ICLR"/>
    <property type="match status" value="1"/>
</dbReference>
<dbReference type="InterPro" id="IPR050707">
    <property type="entry name" value="HTH_MetabolicPath_Reg"/>
</dbReference>
<proteinExistence type="predicted"/>
<keyword evidence="3" id="KW-0804">Transcription</keyword>
<dbReference type="PANTHER" id="PTHR30136:SF34">
    <property type="entry name" value="TRANSCRIPTIONAL REGULATOR"/>
    <property type="match status" value="1"/>
</dbReference>
<accession>A0A3M6Q2L6</accession>
<organism evidence="6 7">
    <name type="scientific">Allofranklinella schreckenbergeri</name>
    <dbReference type="NCBI Taxonomy" id="1076744"/>
    <lineage>
        <taxon>Bacteria</taxon>
        <taxon>Pseudomonadati</taxon>
        <taxon>Pseudomonadota</taxon>
        <taxon>Betaproteobacteria</taxon>
        <taxon>Burkholderiales</taxon>
        <taxon>Comamonadaceae</taxon>
        <taxon>Allofranklinella</taxon>
    </lineage>
</organism>
<keyword evidence="2" id="KW-0238">DNA-binding</keyword>
<evidence type="ECO:0000313" key="6">
    <source>
        <dbReference type="EMBL" id="RMW97014.1"/>
    </source>
</evidence>
<dbReference type="AlphaFoldDB" id="A0A3M6Q2L6"/>
<keyword evidence="7" id="KW-1185">Reference proteome</keyword>
<evidence type="ECO:0000256" key="2">
    <source>
        <dbReference type="ARBA" id="ARBA00023125"/>
    </source>
</evidence>
<dbReference type="InterPro" id="IPR005471">
    <property type="entry name" value="Tscrpt_reg_IclR_N"/>
</dbReference>
<protein>
    <submittedName>
        <fullName evidence="6">IclR family transcriptional regulator</fullName>
    </submittedName>
</protein>
<dbReference type="Pfam" id="PF01614">
    <property type="entry name" value="IclR_C"/>
    <property type="match status" value="1"/>
</dbReference>
<dbReference type="Pfam" id="PF09339">
    <property type="entry name" value="HTH_IclR"/>
    <property type="match status" value="1"/>
</dbReference>
<dbReference type="PANTHER" id="PTHR30136">
    <property type="entry name" value="HELIX-TURN-HELIX TRANSCRIPTIONAL REGULATOR, ICLR FAMILY"/>
    <property type="match status" value="1"/>
</dbReference>
<gene>
    <name evidence="6" type="ORF">EBQ25_10360</name>
</gene>
<dbReference type="Gene3D" id="1.10.10.10">
    <property type="entry name" value="Winged helix-like DNA-binding domain superfamily/Winged helix DNA-binding domain"/>
    <property type="match status" value="1"/>
</dbReference>
<comment type="caution">
    <text evidence="6">The sequence shown here is derived from an EMBL/GenBank/DDBJ whole genome shotgun (WGS) entry which is preliminary data.</text>
</comment>
<keyword evidence="1" id="KW-0805">Transcription regulation</keyword>
<dbReference type="InterPro" id="IPR036390">
    <property type="entry name" value="WH_DNA-bd_sf"/>
</dbReference>
<sequence length="266" mass="28455">MSQEPVVKTQDFIDALARGLAILESFDTQRQRLNATQAAERAGLTRAAARRHLLTLAALGYLETDGSGAFWLAPKVLRFSGSYLASARLPRLVQPVLNRLSLRSQAAHSVVVRDQHEGVIVARSGPLERVGPMLPHGLHLGARLPLHATSTGQVLLAALPQGELHAWLAQQTLLPAGLARLTANTHTQADALHAAIAQARSQGYALASEQHECGVCALAVPLLDMQGRTHAALNVVVRTAGDSAAQLQRVYLPLLQEAAHELRAVL</sequence>
<feature type="domain" description="HTH iclR-type" evidence="4">
    <location>
        <begin position="13"/>
        <end position="74"/>
    </location>
</feature>
<dbReference type="GO" id="GO:0003700">
    <property type="term" value="F:DNA-binding transcription factor activity"/>
    <property type="evidence" value="ECO:0007669"/>
    <property type="project" value="TreeGrafter"/>
</dbReference>
<dbReference type="InterPro" id="IPR029016">
    <property type="entry name" value="GAF-like_dom_sf"/>
</dbReference>
<dbReference type="InterPro" id="IPR014757">
    <property type="entry name" value="Tscrpt_reg_IclR_C"/>
</dbReference>
<dbReference type="GO" id="GO:0003677">
    <property type="term" value="F:DNA binding"/>
    <property type="evidence" value="ECO:0007669"/>
    <property type="project" value="UniProtKB-KW"/>
</dbReference>
<evidence type="ECO:0000256" key="1">
    <source>
        <dbReference type="ARBA" id="ARBA00023015"/>
    </source>
</evidence>
<evidence type="ECO:0000256" key="3">
    <source>
        <dbReference type="ARBA" id="ARBA00023163"/>
    </source>
</evidence>
<feature type="domain" description="IclR-ED" evidence="5">
    <location>
        <begin position="75"/>
        <end position="266"/>
    </location>
</feature>
<evidence type="ECO:0000313" key="7">
    <source>
        <dbReference type="Proteomes" id="UP000267035"/>
    </source>
</evidence>
<evidence type="ECO:0000259" key="5">
    <source>
        <dbReference type="PROSITE" id="PS51078"/>
    </source>
</evidence>
<dbReference type="SUPFAM" id="SSF46785">
    <property type="entry name" value="Winged helix' DNA-binding domain"/>
    <property type="match status" value="1"/>
</dbReference>
<evidence type="ECO:0000259" key="4">
    <source>
        <dbReference type="PROSITE" id="PS51077"/>
    </source>
</evidence>
<dbReference type="InterPro" id="IPR036388">
    <property type="entry name" value="WH-like_DNA-bd_sf"/>
</dbReference>
<dbReference type="Gene3D" id="3.30.450.40">
    <property type="match status" value="1"/>
</dbReference>
<dbReference type="EMBL" id="RDQL01000016">
    <property type="protein sequence ID" value="RMW97014.1"/>
    <property type="molecule type" value="Genomic_DNA"/>
</dbReference>
<dbReference type="GO" id="GO:0045892">
    <property type="term" value="P:negative regulation of DNA-templated transcription"/>
    <property type="evidence" value="ECO:0007669"/>
    <property type="project" value="TreeGrafter"/>
</dbReference>
<dbReference type="RefSeq" id="WP_122254462.1">
    <property type="nucleotide sequence ID" value="NZ_RDQL01000016.1"/>
</dbReference>
<dbReference type="PROSITE" id="PS51078">
    <property type="entry name" value="ICLR_ED"/>
    <property type="match status" value="1"/>
</dbReference>
<reference evidence="6 7" key="1">
    <citation type="submission" date="2018-10" db="EMBL/GenBank/DDBJ databases">
        <title>Comamonadaceae CDC group NO-1 genome sequencing and assembly.</title>
        <authorList>
            <person name="Bernier A.-M."/>
            <person name="Bernard K."/>
        </authorList>
    </citation>
    <scope>NUCLEOTIDE SEQUENCE [LARGE SCALE GENOMIC DNA]</scope>
    <source>
        <strain evidence="6 7">NML161473</strain>
    </source>
</reference>
<dbReference type="PROSITE" id="PS51077">
    <property type="entry name" value="HTH_ICLR"/>
    <property type="match status" value="1"/>
</dbReference>